<sequence>MNTTPSIDELLEGLIFALSDEILPYLTNEKSQATAVMMQSVIQELRQVLPVFDTYIAEEHNQMTKVLRDVAALVGSINGDAAQRIGERGATLGAIADVSVPEKNDVANAHRALGFALQETLRDLDELQRKGFTVADDALDAVRSYLYPSFVRYANTVSVEGGMVGRG</sequence>
<evidence type="ECO:0000313" key="2">
    <source>
        <dbReference type="EMBL" id="CAB5068086.1"/>
    </source>
</evidence>
<proteinExistence type="predicted"/>
<dbReference type="EMBL" id="CAFBPN010000123">
    <property type="protein sequence ID" value="CAB5030092.1"/>
    <property type="molecule type" value="Genomic_DNA"/>
</dbReference>
<protein>
    <submittedName>
        <fullName evidence="2">Unannotated protein</fullName>
    </submittedName>
</protein>
<organism evidence="2">
    <name type="scientific">freshwater metagenome</name>
    <dbReference type="NCBI Taxonomy" id="449393"/>
    <lineage>
        <taxon>unclassified sequences</taxon>
        <taxon>metagenomes</taxon>
        <taxon>ecological metagenomes</taxon>
    </lineage>
</organism>
<name>A0A6J7UTD5_9ZZZZ</name>
<reference evidence="2" key="1">
    <citation type="submission" date="2020-05" db="EMBL/GenBank/DDBJ databases">
        <authorList>
            <person name="Chiriac C."/>
            <person name="Salcher M."/>
            <person name="Ghai R."/>
            <person name="Kavagutti S V."/>
        </authorList>
    </citation>
    <scope>NUCLEOTIDE SEQUENCE</scope>
</reference>
<dbReference type="EMBL" id="CAFBQU010000082">
    <property type="protein sequence ID" value="CAB5068086.1"/>
    <property type="molecule type" value="Genomic_DNA"/>
</dbReference>
<dbReference type="AlphaFoldDB" id="A0A6J7UTD5"/>
<gene>
    <name evidence="1" type="ORF">UFOPK4098_01460</name>
    <name evidence="2" type="ORF">UFOPK4347_01679</name>
</gene>
<accession>A0A6J7UTD5</accession>
<evidence type="ECO:0000313" key="1">
    <source>
        <dbReference type="EMBL" id="CAB5030092.1"/>
    </source>
</evidence>